<protein>
    <recommendedName>
        <fullName evidence="3">Phage protein</fullName>
    </recommendedName>
</protein>
<evidence type="ECO:0000313" key="2">
    <source>
        <dbReference type="Proteomes" id="UP000596049"/>
    </source>
</evidence>
<evidence type="ECO:0008006" key="3">
    <source>
        <dbReference type="Google" id="ProtNLM"/>
    </source>
</evidence>
<accession>A0ABX7AKT7</accession>
<proteinExistence type="predicted"/>
<dbReference type="EMBL" id="CP067341">
    <property type="protein sequence ID" value="QQP10425.1"/>
    <property type="molecule type" value="Genomic_DNA"/>
</dbReference>
<keyword evidence="2" id="KW-1185">Reference proteome</keyword>
<organism evidence="1 2">
    <name type="scientific">Lysinibacillus agricola</name>
    <dbReference type="NCBI Taxonomy" id="2590012"/>
    <lineage>
        <taxon>Bacteria</taxon>
        <taxon>Bacillati</taxon>
        <taxon>Bacillota</taxon>
        <taxon>Bacilli</taxon>
        <taxon>Bacillales</taxon>
        <taxon>Bacillaceae</taxon>
        <taxon>Lysinibacillus</taxon>
    </lineage>
</organism>
<name>A0ABX7AKT7_9BACI</name>
<gene>
    <name evidence="1" type="ORF">FJQ98_14125</name>
</gene>
<dbReference type="Proteomes" id="UP000596049">
    <property type="component" value="Chromosome"/>
</dbReference>
<sequence>MNIVEMRRKHTKWNIEQNPTTININRTIKKKSQGYIDDKNIDVGPFMVRIFNSGSSSPQVVTTLAGEKQTDTYFGILADFEADIQASTIVKDEFEVEGICFLVKSIYPQRINGEVVGYQGELERVT</sequence>
<reference evidence="1 2" key="1">
    <citation type="submission" date="2020-01" db="EMBL/GenBank/DDBJ databases">
        <authorList>
            <person name="Liu G."/>
            <person name="Liu B."/>
        </authorList>
    </citation>
    <scope>NUCLEOTIDE SEQUENCE [LARGE SCALE GENOMIC DNA]</scope>
    <source>
        <strain evidence="1 2">FJAT-51161</strain>
    </source>
</reference>
<dbReference type="RefSeq" id="WP_053592512.1">
    <property type="nucleotide sequence ID" value="NZ_CP067341.1"/>
</dbReference>
<evidence type="ECO:0000313" key="1">
    <source>
        <dbReference type="EMBL" id="QQP10425.1"/>
    </source>
</evidence>